<evidence type="ECO:0000313" key="3">
    <source>
        <dbReference type="EMBL" id="MFC3678816.1"/>
    </source>
</evidence>
<dbReference type="EMBL" id="JBHRYB010000001">
    <property type="protein sequence ID" value="MFC3678816.1"/>
    <property type="molecule type" value="Genomic_DNA"/>
</dbReference>
<organism evidence="3 4">
    <name type="scientific">Bacterioplanoides pacificum</name>
    <dbReference type="NCBI Taxonomy" id="1171596"/>
    <lineage>
        <taxon>Bacteria</taxon>
        <taxon>Pseudomonadati</taxon>
        <taxon>Pseudomonadota</taxon>
        <taxon>Gammaproteobacteria</taxon>
        <taxon>Oceanospirillales</taxon>
        <taxon>Oceanospirillaceae</taxon>
        <taxon>Bacterioplanoides</taxon>
    </lineage>
</organism>
<name>A0ABV7VPX3_9GAMM</name>
<evidence type="ECO:0000256" key="1">
    <source>
        <dbReference type="SAM" id="MobiDB-lite"/>
    </source>
</evidence>
<gene>
    <name evidence="3" type="ORF">ACFOMG_01660</name>
</gene>
<proteinExistence type="predicted"/>
<dbReference type="Proteomes" id="UP001595722">
    <property type="component" value="Unassembled WGS sequence"/>
</dbReference>
<sequence>MDGKRKKLILISALACLVTASPLLYSQPGNEAYYSTEIDDAVAHAKRNPVDNRYVGARWYNRTTSRSFDLPKLLNTEMDQQMIEGAVGATAAGEQATAVQAPVRQASLGRTNKTDELDEASPDQEEESSPQKVEQSETETYIEEIKYSGKDFSGASRRIRANVSITARVRP</sequence>
<evidence type="ECO:0008006" key="5">
    <source>
        <dbReference type="Google" id="ProtNLM"/>
    </source>
</evidence>
<keyword evidence="4" id="KW-1185">Reference proteome</keyword>
<protein>
    <recommendedName>
        <fullName evidence="5">Secreted protein</fullName>
    </recommendedName>
</protein>
<keyword evidence="2" id="KW-0732">Signal</keyword>
<feature type="chain" id="PRO_5045691465" description="Secreted protein" evidence="2">
    <location>
        <begin position="27"/>
        <end position="171"/>
    </location>
</feature>
<feature type="signal peptide" evidence="2">
    <location>
        <begin position="1"/>
        <end position="26"/>
    </location>
</feature>
<feature type="region of interest" description="Disordered" evidence="1">
    <location>
        <begin position="93"/>
        <end position="140"/>
    </location>
</feature>
<evidence type="ECO:0000313" key="4">
    <source>
        <dbReference type="Proteomes" id="UP001595722"/>
    </source>
</evidence>
<accession>A0ABV7VPX3</accession>
<evidence type="ECO:0000256" key="2">
    <source>
        <dbReference type="SAM" id="SignalP"/>
    </source>
</evidence>
<comment type="caution">
    <text evidence="3">The sequence shown here is derived from an EMBL/GenBank/DDBJ whole genome shotgun (WGS) entry which is preliminary data.</text>
</comment>
<feature type="compositionally biased region" description="Acidic residues" evidence="1">
    <location>
        <begin position="116"/>
        <end position="128"/>
    </location>
</feature>
<dbReference type="RefSeq" id="WP_376864364.1">
    <property type="nucleotide sequence ID" value="NZ_JBHRYB010000001.1"/>
</dbReference>
<reference evidence="4" key="1">
    <citation type="journal article" date="2019" name="Int. J. Syst. Evol. Microbiol.">
        <title>The Global Catalogue of Microorganisms (GCM) 10K type strain sequencing project: providing services to taxonomists for standard genome sequencing and annotation.</title>
        <authorList>
            <consortium name="The Broad Institute Genomics Platform"/>
            <consortium name="The Broad Institute Genome Sequencing Center for Infectious Disease"/>
            <person name="Wu L."/>
            <person name="Ma J."/>
        </authorList>
    </citation>
    <scope>NUCLEOTIDE SEQUENCE [LARGE SCALE GENOMIC DNA]</scope>
    <source>
        <strain evidence="4">KCTC 42424</strain>
    </source>
</reference>